<dbReference type="InterPro" id="IPR001845">
    <property type="entry name" value="HTH_ArsR_DNA-bd_dom"/>
</dbReference>
<dbReference type="Proteomes" id="UP000035681">
    <property type="component" value="Unplaced"/>
</dbReference>
<organism evidence="3 4">
    <name type="scientific">Strongyloides stercoralis</name>
    <name type="common">Threadworm</name>
    <dbReference type="NCBI Taxonomy" id="6248"/>
    <lineage>
        <taxon>Eukaryota</taxon>
        <taxon>Metazoa</taxon>
        <taxon>Ecdysozoa</taxon>
        <taxon>Nematoda</taxon>
        <taxon>Chromadorea</taxon>
        <taxon>Rhabditida</taxon>
        <taxon>Tylenchina</taxon>
        <taxon>Panagrolaimomorpha</taxon>
        <taxon>Strongyloidoidea</taxon>
        <taxon>Strongyloididae</taxon>
        <taxon>Strongyloides</taxon>
    </lineage>
</organism>
<dbReference type="PANTHER" id="PTHR46060:SF2">
    <property type="entry name" value="HISTONE-LYSINE N-METHYLTRANSFERASE SETMAR"/>
    <property type="match status" value="1"/>
</dbReference>
<dbReference type="GO" id="GO:0003700">
    <property type="term" value="F:DNA-binding transcription factor activity"/>
    <property type="evidence" value="ECO:0007669"/>
    <property type="project" value="InterPro"/>
</dbReference>
<keyword evidence="3" id="KW-1185">Reference proteome</keyword>
<dbReference type="GO" id="GO:0000014">
    <property type="term" value="F:single-stranded DNA endodeoxyribonuclease activity"/>
    <property type="evidence" value="ECO:0007669"/>
    <property type="project" value="TreeGrafter"/>
</dbReference>
<evidence type="ECO:0000259" key="2">
    <source>
        <dbReference type="Pfam" id="PF17906"/>
    </source>
</evidence>
<dbReference type="GO" id="GO:0031297">
    <property type="term" value="P:replication fork processing"/>
    <property type="evidence" value="ECO:0007669"/>
    <property type="project" value="TreeGrafter"/>
</dbReference>
<evidence type="ECO:0000313" key="4">
    <source>
        <dbReference type="WBParaSite" id="TCONS_00011705.p1"/>
    </source>
</evidence>
<dbReference type="AlphaFoldDB" id="A0AAF5DF89"/>
<dbReference type="PANTHER" id="PTHR46060">
    <property type="entry name" value="MARINER MOS1 TRANSPOSASE-LIKE PROTEIN"/>
    <property type="match status" value="1"/>
</dbReference>
<feature type="domain" description="Mos1 transposase HTH" evidence="2">
    <location>
        <begin position="4"/>
        <end position="35"/>
    </location>
</feature>
<dbReference type="Gene3D" id="1.10.10.10">
    <property type="entry name" value="Winged helix-like DNA-binding domain superfamily/Winged helix DNA-binding domain"/>
    <property type="match status" value="1"/>
</dbReference>
<dbReference type="InterPro" id="IPR036390">
    <property type="entry name" value="WH_DNA-bd_sf"/>
</dbReference>
<dbReference type="GO" id="GO:0044774">
    <property type="term" value="P:mitotic DNA integrity checkpoint signaling"/>
    <property type="evidence" value="ECO:0007669"/>
    <property type="project" value="TreeGrafter"/>
</dbReference>
<dbReference type="InterPro" id="IPR036388">
    <property type="entry name" value="WH-like_DNA-bd_sf"/>
</dbReference>
<dbReference type="GO" id="GO:0000793">
    <property type="term" value="C:condensed chromosome"/>
    <property type="evidence" value="ECO:0007669"/>
    <property type="project" value="TreeGrafter"/>
</dbReference>
<dbReference type="CDD" id="cd00090">
    <property type="entry name" value="HTH_ARSR"/>
    <property type="match status" value="1"/>
</dbReference>
<dbReference type="Gene3D" id="1.10.10.1450">
    <property type="match status" value="1"/>
</dbReference>
<accession>A0AAF5DF89</accession>
<dbReference type="SUPFAM" id="SSF46785">
    <property type="entry name" value="Winged helix' DNA-binding domain"/>
    <property type="match status" value="1"/>
</dbReference>
<dbReference type="InterPro" id="IPR052709">
    <property type="entry name" value="Transposase-MT_Hybrid"/>
</dbReference>
<evidence type="ECO:0000313" key="3">
    <source>
        <dbReference type="Proteomes" id="UP000035681"/>
    </source>
</evidence>
<protein>
    <recommendedName>
        <fullName evidence="5">Mos1 transposase HTH domain-containing protein</fullName>
    </recommendedName>
</protein>
<dbReference type="GO" id="GO:0035861">
    <property type="term" value="C:site of double-strand break"/>
    <property type="evidence" value="ECO:0007669"/>
    <property type="project" value="TreeGrafter"/>
</dbReference>
<evidence type="ECO:0000259" key="1">
    <source>
        <dbReference type="Pfam" id="PF01022"/>
    </source>
</evidence>
<name>A0AAF5DF89_STRER</name>
<dbReference type="GO" id="GO:0003697">
    <property type="term" value="F:single-stranded DNA binding"/>
    <property type="evidence" value="ECO:0007669"/>
    <property type="project" value="TreeGrafter"/>
</dbReference>
<dbReference type="GO" id="GO:0000729">
    <property type="term" value="P:DNA double-strand break processing"/>
    <property type="evidence" value="ECO:0007669"/>
    <property type="project" value="TreeGrafter"/>
</dbReference>
<feature type="domain" description="HTH arsR-type" evidence="1">
    <location>
        <begin position="67"/>
        <end position="89"/>
    </location>
</feature>
<dbReference type="GO" id="GO:0015074">
    <property type="term" value="P:DNA integration"/>
    <property type="evidence" value="ECO:0007669"/>
    <property type="project" value="TreeGrafter"/>
</dbReference>
<dbReference type="Pfam" id="PF17906">
    <property type="entry name" value="HTH_48"/>
    <property type="match status" value="1"/>
</dbReference>
<reference evidence="4" key="1">
    <citation type="submission" date="2024-02" db="UniProtKB">
        <authorList>
            <consortium name="WormBaseParasite"/>
        </authorList>
    </citation>
    <scope>IDENTIFICATION</scope>
</reference>
<dbReference type="GO" id="GO:0006303">
    <property type="term" value="P:double-strand break repair via nonhomologous end joining"/>
    <property type="evidence" value="ECO:0007669"/>
    <property type="project" value="TreeGrafter"/>
</dbReference>
<dbReference type="InterPro" id="IPR011991">
    <property type="entry name" value="ArsR-like_HTH"/>
</dbReference>
<proteinExistence type="predicted"/>
<dbReference type="GO" id="GO:0042800">
    <property type="term" value="F:histone H3K4 methyltransferase activity"/>
    <property type="evidence" value="ECO:0007669"/>
    <property type="project" value="TreeGrafter"/>
</dbReference>
<dbReference type="WBParaSite" id="TCONS_00011705.p1">
    <property type="protein sequence ID" value="TCONS_00011705.p1"/>
    <property type="gene ID" value="XLOC_006457"/>
</dbReference>
<dbReference type="Pfam" id="PF01022">
    <property type="entry name" value="HTH_5"/>
    <property type="match status" value="1"/>
</dbReference>
<dbReference type="GO" id="GO:0005634">
    <property type="term" value="C:nucleus"/>
    <property type="evidence" value="ECO:0007669"/>
    <property type="project" value="TreeGrafter"/>
</dbReference>
<dbReference type="GO" id="GO:0046975">
    <property type="term" value="F:histone H3K36 methyltransferase activity"/>
    <property type="evidence" value="ECO:0007669"/>
    <property type="project" value="TreeGrafter"/>
</dbReference>
<evidence type="ECO:0008006" key="5">
    <source>
        <dbReference type="Google" id="ProtNLM"/>
    </source>
</evidence>
<sequence length="99" mass="11128">MLTKRDIRVIMLYEFKCGTNATKTAQNINEIFGEELGNEDLENEDRGKPPTIINNDELQAAVEANPNQSVRELAEIFNVSKSTISRHLREIGKPKNAGK</sequence>
<dbReference type="GO" id="GO:0003690">
    <property type="term" value="F:double-stranded DNA binding"/>
    <property type="evidence" value="ECO:0007669"/>
    <property type="project" value="TreeGrafter"/>
</dbReference>
<dbReference type="GO" id="GO:0044547">
    <property type="term" value="F:DNA topoisomerase binding"/>
    <property type="evidence" value="ECO:0007669"/>
    <property type="project" value="TreeGrafter"/>
</dbReference>
<dbReference type="InterPro" id="IPR041426">
    <property type="entry name" value="Mos1_HTH"/>
</dbReference>